<dbReference type="PANTHER" id="PTHR12778">
    <property type="entry name" value="SOLUTE CARRIER FAMILY 33 ACETYL-COA TRANSPORTER -RELATED"/>
    <property type="match status" value="1"/>
</dbReference>
<keyword evidence="8" id="KW-1185">Reference proteome</keyword>
<feature type="compositionally biased region" description="Low complexity" evidence="5">
    <location>
        <begin position="84"/>
        <end position="102"/>
    </location>
</feature>
<feature type="compositionally biased region" description="Low complexity" evidence="5">
    <location>
        <begin position="30"/>
        <end position="43"/>
    </location>
</feature>
<keyword evidence="4 6" id="KW-0472">Membrane</keyword>
<accession>A0ABD2K8J6</accession>
<dbReference type="Pfam" id="PF13000">
    <property type="entry name" value="Acatn"/>
    <property type="match status" value="2"/>
</dbReference>
<dbReference type="InterPro" id="IPR004752">
    <property type="entry name" value="AmpG_permease/AT-1"/>
</dbReference>
<reference evidence="7 8" key="1">
    <citation type="submission" date="2024-10" db="EMBL/GenBank/DDBJ databases">
        <authorList>
            <person name="Kim D."/>
        </authorList>
    </citation>
    <scope>NUCLEOTIDE SEQUENCE [LARGE SCALE GENOMIC DNA]</scope>
    <source>
        <strain evidence="7">BH-2024</strain>
    </source>
</reference>
<evidence type="ECO:0000256" key="1">
    <source>
        <dbReference type="ARBA" id="ARBA00004141"/>
    </source>
</evidence>
<sequence length="538" mass="58578">MASEYSASAKSEKSGGATAAATENQNGTAQRQQQQQQQQQRRQSVTTLNCSANGGGSANGGNNKMPNGGHQVCQIGTMPKLTDNHNNNGIINNNSNRNSHSSCGTTISALSGLQNTGASKPIRVGGGPPTAAAIESSGGKVNACSVVVLPLAAPPPPRSLYLFVSVSPLLLPNMSSSPPLLRSASRRRHPQQPPPHSSGSTNANRHNSDENDDDEEEAAPLLQQRKQQAKKHRKTSQNFDEMADNSHQQGNDDGGGKKNQQNLEDGYLIVGKKDGSASSSIHLHHQHRDHLEDLLAREANYSPFDTHLGFYGTAKGSQPSDEEEEDQYGAKIIGVRQTALNRFLLWLRRMRNELKDDFGSILLLLLLYLLQGVPLGLIAAIPLILQSKEITYSQQAVFSFAYWPFSMKLLWARLSIPFTFGALDEGNRGWCLEILGTEDKTGSKLPPNVYFLVCVFLPLNFLAATQDIAVDGWALTMLSRKNVGYASTCNVVGQTIGFFLGNVVFLTLQSKEFANKWIRSVPSDKGLVQFDGNFFLQF</sequence>
<keyword evidence="3 6" id="KW-1133">Transmembrane helix</keyword>
<dbReference type="InterPro" id="IPR024371">
    <property type="entry name" value="AcetylCoA_trans_1-like"/>
</dbReference>
<dbReference type="PANTHER" id="PTHR12778:SF9">
    <property type="entry name" value="ACETYL-COENZYME A TRANSPORTER 1"/>
    <property type="match status" value="1"/>
</dbReference>
<name>A0ABD2K8J6_9BILA</name>
<comment type="caution">
    <text evidence="7">The sequence shown here is derived from an EMBL/GenBank/DDBJ whole genome shotgun (WGS) entry which is preliminary data.</text>
</comment>
<feature type="region of interest" description="Disordered" evidence="5">
    <location>
        <begin position="1"/>
        <end position="102"/>
    </location>
</feature>
<gene>
    <name evidence="7" type="ORF">niasHT_025725</name>
</gene>
<protein>
    <submittedName>
        <fullName evidence="7">Uncharacterized protein</fullName>
    </submittedName>
</protein>
<feature type="transmembrane region" description="Helical" evidence="6">
    <location>
        <begin position="358"/>
        <end position="385"/>
    </location>
</feature>
<evidence type="ECO:0000256" key="3">
    <source>
        <dbReference type="ARBA" id="ARBA00022989"/>
    </source>
</evidence>
<organism evidence="7 8">
    <name type="scientific">Heterodera trifolii</name>
    <dbReference type="NCBI Taxonomy" id="157864"/>
    <lineage>
        <taxon>Eukaryota</taxon>
        <taxon>Metazoa</taxon>
        <taxon>Ecdysozoa</taxon>
        <taxon>Nematoda</taxon>
        <taxon>Chromadorea</taxon>
        <taxon>Rhabditida</taxon>
        <taxon>Tylenchina</taxon>
        <taxon>Tylenchomorpha</taxon>
        <taxon>Tylenchoidea</taxon>
        <taxon>Heteroderidae</taxon>
        <taxon>Heteroderinae</taxon>
        <taxon>Heterodera</taxon>
    </lineage>
</organism>
<evidence type="ECO:0000256" key="2">
    <source>
        <dbReference type="ARBA" id="ARBA00022692"/>
    </source>
</evidence>
<feature type="transmembrane region" description="Helical" evidence="6">
    <location>
        <begin position="449"/>
        <end position="465"/>
    </location>
</feature>
<evidence type="ECO:0000313" key="8">
    <source>
        <dbReference type="Proteomes" id="UP001620626"/>
    </source>
</evidence>
<feature type="transmembrane region" description="Helical" evidence="6">
    <location>
        <begin position="485"/>
        <end position="508"/>
    </location>
</feature>
<evidence type="ECO:0000256" key="6">
    <source>
        <dbReference type="SAM" id="Phobius"/>
    </source>
</evidence>
<dbReference type="AlphaFoldDB" id="A0ABD2K8J6"/>
<evidence type="ECO:0000256" key="5">
    <source>
        <dbReference type="SAM" id="MobiDB-lite"/>
    </source>
</evidence>
<dbReference type="EMBL" id="JBICBT010000817">
    <property type="protein sequence ID" value="KAL3099177.1"/>
    <property type="molecule type" value="Genomic_DNA"/>
</dbReference>
<proteinExistence type="predicted"/>
<dbReference type="Proteomes" id="UP001620626">
    <property type="component" value="Unassembled WGS sequence"/>
</dbReference>
<dbReference type="GO" id="GO:0016020">
    <property type="term" value="C:membrane"/>
    <property type="evidence" value="ECO:0007669"/>
    <property type="project" value="UniProtKB-SubCell"/>
</dbReference>
<evidence type="ECO:0000313" key="7">
    <source>
        <dbReference type="EMBL" id="KAL3099177.1"/>
    </source>
</evidence>
<evidence type="ECO:0000256" key="4">
    <source>
        <dbReference type="ARBA" id="ARBA00023136"/>
    </source>
</evidence>
<keyword evidence="2 6" id="KW-0812">Transmembrane</keyword>
<feature type="region of interest" description="Disordered" evidence="5">
    <location>
        <begin position="178"/>
        <end position="261"/>
    </location>
</feature>
<feature type="compositionally biased region" description="Low complexity" evidence="5">
    <location>
        <begin position="1"/>
        <end position="22"/>
    </location>
</feature>
<comment type="subcellular location">
    <subcellularLocation>
        <location evidence="1">Membrane</location>
        <topology evidence="1">Multi-pass membrane protein</topology>
    </subcellularLocation>
</comment>